<evidence type="ECO:0000313" key="1">
    <source>
        <dbReference type="EMBL" id="ELR10087.1"/>
    </source>
</evidence>
<dbReference type="Proteomes" id="UP000011064">
    <property type="component" value="Unassembled WGS sequence"/>
</dbReference>
<proteinExistence type="predicted"/>
<accession>L8GAK8</accession>
<protein>
    <submittedName>
        <fullName evidence="1">Uncharacterized protein</fullName>
    </submittedName>
</protein>
<dbReference type="VEuPathDB" id="FungiDB:GMDG_04487"/>
<sequence length="116" mass="13609">MSMLLRLKCNLDVIRGKFERFCHDEHLGDCRSVIKDCSRGTMISFTQHIAQFGMLYNKENGRLIDTNDRKEVLKYVDTLPLDRTVKSKPVLRVDNLLLLLNCHWACDKSVYCMERQ</sequence>
<dbReference type="AlphaFoldDB" id="L8GAK8"/>
<dbReference type="EMBL" id="GL573250">
    <property type="protein sequence ID" value="ELR10087.1"/>
    <property type="molecule type" value="Genomic_DNA"/>
</dbReference>
<gene>
    <name evidence="1" type="ORF">GMDG_04487</name>
</gene>
<dbReference type="InParanoid" id="L8GAK8"/>
<evidence type="ECO:0000313" key="2">
    <source>
        <dbReference type="Proteomes" id="UP000011064"/>
    </source>
</evidence>
<name>L8GAK8_PSED2</name>
<keyword evidence="2" id="KW-1185">Reference proteome</keyword>
<dbReference type="HOGENOM" id="CLU_2097877_0_0_1"/>
<reference evidence="2" key="1">
    <citation type="submission" date="2010-09" db="EMBL/GenBank/DDBJ databases">
        <title>The genome sequence of Geomyces destructans 20631-21.</title>
        <authorList>
            <consortium name="The Broad Institute Genome Sequencing Platform"/>
            <person name="Cuomo C.A."/>
            <person name="Blehert D.S."/>
            <person name="Lorch J.M."/>
            <person name="Young S.K."/>
            <person name="Zeng Q."/>
            <person name="Gargeya S."/>
            <person name="Fitzgerald M."/>
            <person name="Haas B."/>
            <person name="Abouelleil A."/>
            <person name="Alvarado L."/>
            <person name="Arachchi H.M."/>
            <person name="Berlin A."/>
            <person name="Brown A."/>
            <person name="Chapman S.B."/>
            <person name="Chen Z."/>
            <person name="Dunbar C."/>
            <person name="Freedman E."/>
            <person name="Gearin G."/>
            <person name="Gellesch M."/>
            <person name="Goldberg J."/>
            <person name="Griggs A."/>
            <person name="Gujja S."/>
            <person name="Heiman D."/>
            <person name="Howarth C."/>
            <person name="Larson L."/>
            <person name="Lui A."/>
            <person name="MacDonald P.J.P."/>
            <person name="Montmayeur A."/>
            <person name="Murphy C."/>
            <person name="Neiman D."/>
            <person name="Pearson M."/>
            <person name="Priest M."/>
            <person name="Roberts A."/>
            <person name="Saif S."/>
            <person name="Shea T."/>
            <person name="Shenoy N."/>
            <person name="Sisk P."/>
            <person name="Stolte C."/>
            <person name="Sykes S."/>
            <person name="Wortman J."/>
            <person name="Nusbaum C."/>
            <person name="Birren B."/>
        </authorList>
    </citation>
    <scope>NUCLEOTIDE SEQUENCE [LARGE SCALE GENOMIC DNA]</scope>
    <source>
        <strain evidence="2">ATCC MYA-4855 / 20631-21</strain>
    </source>
</reference>
<organism evidence="1 2">
    <name type="scientific">Pseudogymnoascus destructans (strain ATCC MYA-4855 / 20631-21)</name>
    <name type="common">Bat white-nose syndrome fungus</name>
    <name type="synonym">Geomyces destructans</name>
    <dbReference type="NCBI Taxonomy" id="658429"/>
    <lineage>
        <taxon>Eukaryota</taxon>
        <taxon>Fungi</taxon>
        <taxon>Dikarya</taxon>
        <taxon>Ascomycota</taxon>
        <taxon>Pezizomycotina</taxon>
        <taxon>Leotiomycetes</taxon>
        <taxon>Thelebolales</taxon>
        <taxon>Thelebolaceae</taxon>
        <taxon>Pseudogymnoascus</taxon>
    </lineage>
</organism>